<dbReference type="InterPro" id="IPR005311">
    <property type="entry name" value="PBP_dimer"/>
</dbReference>
<dbReference type="SUPFAM" id="SSF56601">
    <property type="entry name" value="beta-lactamase/transpeptidase-like"/>
    <property type="match status" value="1"/>
</dbReference>
<evidence type="ECO:0000256" key="3">
    <source>
        <dbReference type="ARBA" id="ARBA00023136"/>
    </source>
</evidence>
<dbReference type="InterPro" id="IPR050515">
    <property type="entry name" value="Beta-lactam/transpept"/>
</dbReference>
<dbReference type="EMBL" id="JBHUMJ010000004">
    <property type="protein sequence ID" value="MFD2702226.1"/>
    <property type="molecule type" value="Genomic_DNA"/>
</dbReference>
<dbReference type="InterPro" id="IPR011927">
    <property type="entry name" value="SpoVD_pbp"/>
</dbReference>
<evidence type="ECO:0000313" key="6">
    <source>
        <dbReference type="EMBL" id="MFD2702226.1"/>
    </source>
</evidence>
<dbReference type="RefSeq" id="WP_090725390.1">
    <property type="nucleotide sequence ID" value="NZ_JBHUMJ010000004.1"/>
</dbReference>
<dbReference type="Gene3D" id="3.30.450.330">
    <property type="match status" value="1"/>
</dbReference>
<feature type="domain" description="PASTA" evidence="5">
    <location>
        <begin position="580"/>
        <end position="639"/>
    </location>
</feature>
<organism evidence="6 7">
    <name type="scientific">Paenibacillus shunpengii</name>
    <dbReference type="NCBI Taxonomy" id="2054424"/>
    <lineage>
        <taxon>Bacteria</taxon>
        <taxon>Bacillati</taxon>
        <taxon>Bacillota</taxon>
        <taxon>Bacilli</taxon>
        <taxon>Bacillales</taxon>
        <taxon>Paenibacillaceae</taxon>
        <taxon>Paenibacillus</taxon>
    </lineage>
</organism>
<dbReference type="Gene3D" id="3.30.10.20">
    <property type="match status" value="1"/>
</dbReference>
<evidence type="ECO:0000256" key="1">
    <source>
        <dbReference type="ARBA" id="ARBA00004370"/>
    </source>
</evidence>
<comment type="caution">
    <text evidence="6">The sequence shown here is derived from an EMBL/GenBank/DDBJ whole genome shotgun (WGS) entry which is preliminary data.</text>
</comment>
<evidence type="ECO:0000259" key="5">
    <source>
        <dbReference type="PROSITE" id="PS51178"/>
    </source>
</evidence>
<dbReference type="Proteomes" id="UP001597540">
    <property type="component" value="Unassembled WGS sequence"/>
</dbReference>
<evidence type="ECO:0000256" key="4">
    <source>
        <dbReference type="SAM" id="MobiDB-lite"/>
    </source>
</evidence>
<dbReference type="InterPro" id="IPR036138">
    <property type="entry name" value="PBP_dimer_sf"/>
</dbReference>
<feature type="compositionally biased region" description="Basic and acidic residues" evidence="4">
    <location>
        <begin position="640"/>
        <end position="660"/>
    </location>
</feature>
<keyword evidence="3" id="KW-0472">Membrane</keyword>
<proteinExistence type="inferred from homology"/>
<gene>
    <name evidence="6" type="ORF">ACFSVM_17315</name>
</gene>
<dbReference type="InterPro" id="IPR012338">
    <property type="entry name" value="Beta-lactam/transpept-like"/>
</dbReference>
<dbReference type="InterPro" id="IPR005543">
    <property type="entry name" value="PASTA_dom"/>
</dbReference>
<evidence type="ECO:0000256" key="2">
    <source>
        <dbReference type="ARBA" id="ARBA00007171"/>
    </source>
</evidence>
<dbReference type="SUPFAM" id="SSF54184">
    <property type="entry name" value="Penicillin-binding protein 2x (pbp-2x), c-terminal domain"/>
    <property type="match status" value="1"/>
</dbReference>
<dbReference type="PROSITE" id="PS51178">
    <property type="entry name" value="PASTA"/>
    <property type="match status" value="1"/>
</dbReference>
<dbReference type="InterPro" id="IPR001460">
    <property type="entry name" value="PCN-bd_Tpept"/>
</dbReference>
<name>A0ABW5SRS9_9BACL</name>
<keyword evidence="7" id="KW-1185">Reference proteome</keyword>
<evidence type="ECO:0000313" key="7">
    <source>
        <dbReference type="Proteomes" id="UP001597540"/>
    </source>
</evidence>
<dbReference type="SUPFAM" id="SSF56519">
    <property type="entry name" value="Penicillin binding protein dimerisation domain"/>
    <property type="match status" value="1"/>
</dbReference>
<dbReference type="SMART" id="SM00740">
    <property type="entry name" value="PASTA"/>
    <property type="match status" value="1"/>
</dbReference>
<dbReference type="Pfam" id="PF00905">
    <property type="entry name" value="Transpeptidase"/>
    <property type="match status" value="1"/>
</dbReference>
<accession>A0ABW5SRS9</accession>
<comment type="similarity">
    <text evidence="2">Belongs to the transpeptidase family.</text>
</comment>
<dbReference type="NCBIfam" id="TIGR02214">
    <property type="entry name" value="spoVD_pbp"/>
    <property type="match status" value="1"/>
</dbReference>
<dbReference type="Pfam" id="PF03717">
    <property type="entry name" value="PBP_dimer"/>
    <property type="match status" value="1"/>
</dbReference>
<feature type="region of interest" description="Disordered" evidence="4">
    <location>
        <begin position="638"/>
        <end position="660"/>
    </location>
</feature>
<dbReference type="CDD" id="cd06573">
    <property type="entry name" value="PASTA"/>
    <property type="match status" value="1"/>
</dbReference>
<dbReference type="PANTHER" id="PTHR30627:SF1">
    <property type="entry name" value="PEPTIDOGLYCAN D,D-TRANSPEPTIDASE FTSI"/>
    <property type="match status" value="1"/>
</dbReference>
<dbReference type="Pfam" id="PF03793">
    <property type="entry name" value="PASTA"/>
    <property type="match status" value="1"/>
</dbReference>
<dbReference type="Gene3D" id="3.90.1310.10">
    <property type="entry name" value="Penicillin-binding protein 2a (Domain 2)"/>
    <property type="match status" value="1"/>
</dbReference>
<protein>
    <submittedName>
        <fullName evidence="6">Stage V sporulation protein D</fullName>
    </submittedName>
</protein>
<reference evidence="7" key="1">
    <citation type="journal article" date="2019" name="Int. J. Syst. Evol. Microbiol.">
        <title>The Global Catalogue of Microorganisms (GCM) 10K type strain sequencing project: providing services to taxonomists for standard genome sequencing and annotation.</title>
        <authorList>
            <consortium name="The Broad Institute Genomics Platform"/>
            <consortium name="The Broad Institute Genome Sequencing Center for Infectious Disease"/>
            <person name="Wu L."/>
            <person name="Ma J."/>
        </authorList>
    </citation>
    <scope>NUCLEOTIDE SEQUENCE [LARGE SCALE GENOMIC DNA]</scope>
    <source>
        <strain evidence="7">KCTC 33849</strain>
    </source>
</reference>
<comment type="subcellular location">
    <subcellularLocation>
        <location evidence="1">Membrane</location>
    </subcellularLocation>
</comment>
<sequence length="660" mass="72006">MAKVSSVTLRRRLLWCMLILLILFAALAIRLAYVQLAKGPELAEEAENLWRRQIPYTAKRGEILDRNGTSLAYNITTPTVMAIPVQVKEKEKTAEALAPLLGMTQEKVLGIISKTERIVEIKPGGRKITMEKAQEIRDLELPGIVVAEDNKRFYPYGDLAAHILGFTGIDNQGLTGIEKKYDDNLKGIGGGIEYLSDAAGRLMPGSSDEYVAPKDGLNLQLTIDQPIQSIIERELDQAMVKFEANSALAIAMNPKTGEILGMSSRPSYEPGNYQEYPAEIYNRNLPVWMTYEPGSTFKIITLAAALEEKKVDLVNDHFFDPGYVEVGGARLRCWKKGGHGSQTFLQVVENSCNPGFVALGNKLGKETLFEYIKNFGFGAKTGIDLSGEASGILFKLSQVGPVELATTAFGQGVSVTPIQQITAVSAAINGGKLYKPFVAKAWVDPITGKVVDETEPEMVRQVISEETSKQVREALESVVAKGTGRPAFIDGYRVGGKTGTAQKVINGRYSTTEHIVSFIGFAPADDPQIVVYTAVDNPKGIQFGGVVAAPIVQNILEDSLHYLQVPQRKDQLEKNYKYGETPIVTVPDLTGATVQDLYEDLNMNFMLVKSGTGNTVISQAPKPGARVERGSTIRIYMGSHPEDAHEHDTNTSSGKEKEGS</sequence>
<dbReference type="PANTHER" id="PTHR30627">
    <property type="entry name" value="PEPTIDOGLYCAN D,D-TRANSPEPTIDASE"/>
    <property type="match status" value="1"/>
</dbReference>
<dbReference type="Gene3D" id="3.40.710.10">
    <property type="entry name" value="DD-peptidase/beta-lactamase superfamily"/>
    <property type="match status" value="1"/>
</dbReference>